<feature type="region of interest" description="Disordered" evidence="1">
    <location>
        <begin position="489"/>
        <end position="510"/>
    </location>
</feature>
<dbReference type="InterPro" id="IPR036705">
    <property type="entry name" value="Ribosyl_crysJ1_sf"/>
</dbReference>
<proteinExistence type="predicted"/>
<protein>
    <submittedName>
        <fullName evidence="2">Uncharacterized protein</fullName>
    </submittedName>
</protein>
<comment type="caution">
    <text evidence="2">The sequence shown here is derived from an EMBL/GenBank/DDBJ whole genome shotgun (WGS) entry which is preliminary data.</text>
</comment>
<gene>
    <name evidence="2" type="ORF">GCM10017586_25010</name>
</gene>
<dbReference type="RefSeq" id="WP_210007008.1">
    <property type="nucleotide sequence ID" value="NZ_BSEO01000014.1"/>
</dbReference>
<sequence>MSAPRGRTYLIQIDVIAQEFVTILESGSLVLEDAVTGDYVTVAPKDLDAFAESDPPYTAHIVSCVRRELLDDTHDRCGWEWTQHPERKWWYRVGACPKCHPPSPAPAHLSLAEDRMLNDEPDEHDAYRRSWVCGAHHVRSRPWLTISWVTYPHQTPHLVVHDGPTGPALHFDSPDGATFVSPKGITPVSWDEAFAPNGDWSTIWGPVDSREALTPKSAAYHALAVLVGLGKDWLVRPARFVGDDDDPLSVTSIERRFGTAQQSMIEYLALLEAQYDEGVATNRPEYWHEPMWVGLKHGQPLVLVDESGVLHTSSGQLSLPDTTATVEQLVSNAVAPRPPQPAGQRRRLPAERPVEVPATATNRVPQVSPPGDGEVSLPTWVSKVRGLMLGIALGDSMSSGGGVRDNGSQLRAGAATELAAWTVEGLLRNFTAYDWAIQSQNEEVMRAYQRWALLRGARSGEAGWEPLPIVDGRPARGWLMDTPEIRTAHGSSPSMMMASTTGNSTREPSSRGLIKGLPYAALAGASGFVRSGPDKVAAYAGMFAGQTHSHPWVTGSATVSTFLIAHLLRSNAPLSSTLHHAAR</sequence>
<evidence type="ECO:0000313" key="3">
    <source>
        <dbReference type="Proteomes" id="UP001142317"/>
    </source>
</evidence>
<name>A0A9W6M3R3_9MICO</name>
<dbReference type="AlphaFoldDB" id="A0A9W6M3R3"/>
<evidence type="ECO:0000256" key="1">
    <source>
        <dbReference type="SAM" id="MobiDB-lite"/>
    </source>
</evidence>
<dbReference type="Proteomes" id="UP001142317">
    <property type="component" value="Unassembled WGS sequence"/>
</dbReference>
<reference evidence="2" key="2">
    <citation type="submission" date="2023-01" db="EMBL/GenBank/DDBJ databases">
        <authorList>
            <person name="Sun Q."/>
            <person name="Evtushenko L."/>
        </authorList>
    </citation>
    <scope>NUCLEOTIDE SEQUENCE</scope>
    <source>
        <strain evidence="2">VKM Ac-1447</strain>
    </source>
</reference>
<dbReference type="EMBL" id="BSEO01000014">
    <property type="protein sequence ID" value="GLJ80818.1"/>
    <property type="molecule type" value="Genomic_DNA"/>
</dbReference>
<reference evidence="2" key="1">
    <citation type="journal article" date="2014" name="Int. J. Syst. Evol. Microbiol.">
        <title>Complete genome sequence of Corynebacterium casei LMG S-19264T (=DSM 44701T), isolated from a smear-ripened cheese.</title>
        <authorList>
            <consortium name="US DOE Joint Genome Institute (JGI-PGF)"/>
            <person name="Walter F."/>
            <person name="Albersmeier A."/>
            <person name="Kalinowski J."/>
            <person name="Ruckert C."/>
        </authorList>
    </citation>
    <scope>NUCLEOTIDE SEQUENCE</scope>
    <source>
        <strain evidence="2">VKM Ac-1447</strain>
    </source>
</reference>
<feature type="compositionally biased region" description="Polar residues" evidence="1">
    <location>
        <begin position="489"/>
        <end position="507"/>
    </location>
</feature>
<organism evidence="2 3">
    <name type="scientific">Microbacterium imperiale</name>
    <dbReference type="NCBI Taxonomy" id="33884"/>
    <lineage>
        <taxon>Bacteria</taxon>
        <taxon>Bacillati</taxon>
        <taxon>Actinomycetota</taxon>
        <taxon>Actinomycetes</taxon>
        <taxon>Micrococcales</taxon>
        <taxon>Microbacteriaceae</taxon>
        <taxon>Microbacterium</taxon>
    </lineage>
</organism>
<keyword evidence="3" id="KW-1185">Reference proteome</keyword>
<evidence type="ECO:0000313" key="2">
    <source>
        <dbReference type="EMBL" id="GLJ80818.1"/>
    </source>
</evidence>
<accession>A0A9W6M3R3</accession>
<dbReference type="Gene3D" id="1.10.4080.10">
    <property type="entry name" value="ADP-ribosylation/Crystallin J1"/>
    <property type="match status" value="1"/>
</dbReference>
<dbReference type="SUPFAM" id="SSF101478">
    <property type="entry name" value="ADP-ribosylglycohydrolase"/>
    <property type="match status" value="1"/>
</dbReference>